<dbReference type="RefSeq" id="WP_132110711.1">
    <property type="nucleotide sequence ID" value="NZ_SLWS01000001.1"/>
</dbReference>
<name>A0A4R2JY10_9PSEU</name>
<sequence>MPGRALMGSVLLAAAGTVTVGLLAGLSAGDDQWDLPMSPINRPVDIPLDHPDLCADLGADQISLGCRLMAESGTAEIVVIPQFDESLRDGYGPVVNGTTNRWIGISRFPAIQIAAPGNDGYATCRIALDVAPTEVLLVVYRREAADPKLPPCAPARDFANRAIRSLESAKQ</sequence>
<organism evidence="1 2">
    <name type="scientific">Actinocrispum wychmicini</name>
    <dbReference type="NCBI Taxonomy" id="1213861"/>
    <lineage>
        <taxon>Bacteria</taxon>
        <taxon>Bacillati</taxon>
        <taxon>Actinomycetota</taxon>
        <taxon>Actinomycetes</taxon>
        <taxon>Pseudonocardiales</taxon>
        <taxon>Pseudonocardiaceae</taxon>
        <taxon>Actinocrispum</taxon>
    </lineage>
</organism>
<comment type="caution">
    <text evidence="1">The sequence shown here is derived from an EMBL/GenBank/DDBJ whole genome shotgun (WGS) entry which is preliminary data.</text>
</comment>
<reference evidence="1 2" key="1">
    <citation type="submission" date="2019-03" db="EMBL/GenBank/DDBJ databases">
        <title>Genomic Encyclopedia of Type Strains, Phase IV (KMG-IV): sequencing the most valuable type-strain genomes for metagenomic binning, comparative biology and taxonomic classification.</title>
        <authorList>
            <person name="Goeker M."/>
        </authorList>
    </citation>
    <scope>NUCLEOTIDE SEQUENCE [LARGE SCALE GENOMIC DNA]</scope>
    <source>
        <strain evidence="1 2">DSM 45934</strain>
    </source>
</reference>
<evidence type="ECO:0008006" key="3">
    <source>
        <dbReference type="Google" id="ProtNLM"/>
    </source>
</evidence>
<accession>A0A4R2JY10</accession>
<proteinExistence type="predicted"/>
<keyword evidence="2" id="KW-1185">Reference proteome</keyword>
<evidence type="ECO:0000313" key="2">
    <source>
        <dbReference type="Proteomes" id="UP000295680"/>
    </source>
</evidence>
<protein>
    <recommendedName>
        <fullName evidence="3">DUF3558 domain-containing protein</fullName>
    </recommendedName>
</protein>
<gene>
    <name evidence="1" type="ORF">EV192_101546</name>
</gene>
<dbReference type="EMBL" id="SLWS01000001">
    <property type="protein sequence ID" value="TCO64764.1"/>
    <property type="molecule type" value="Genomic_DNA"/>
</dbReference>
<dbReference type="Proteomes" id="UP000295680">
    <property type="component" value="Unassembled WGS sequence"/>
</dbReference>
<dbReference type="AlphaFoldDB" id="A0A4R2JY10"/>
<dbReference type="OrthoDB" id="3679522at2"/>
<evidence type="ECO:0000313" key="1">
    <source>
        <dbReference type="EMBL" id="TCO64764.1"/>
    </source>
</evidence>